<sequence>MNVSSVNRIEIVMDKNAKLNSILIVSNHFL</sequence>
<name>G8LCC7_9ENTR</name>
<gene>
    <name evidence="1" type="ORF">EcWSU1_02324</name>
</gene>
<dbReference type="AlphaFoldDB" id="G8LCC7"/>
<reference evidence="1 2" key="1">
    <citation type="journal article" date="2011" name="Stand. Genomic Sci.">
        <title>Complete genome of the onion pathogen Enterobacter cloacae EcWSU1.</title>
        <authorList>
            <person name="Humann J.L."/>
            <person name="Wildung M."/>
            <person name="Cheng C.H."/>
            <person name="Lee T."/>
            <person name="Stewart J.E."/>
            <person name="Drew J.C."/>
            <person name="Triplett E.W."/>
            <person name="Main D."/>
            <person name="Schroeder B.K."/>
        </authorList>
    </citation>
    <scope>NUCLEOTIDE SEQUENCE [LARGE SCALE GENOMIC DNA]</scope>
    <source>
        <strain evidence="1 2">EcWSU1</strain>
    </source>
</reference>
<accession>G8LCC7</accession>
<dbReference type="HOGENOM" id="CLU_3403333_0_0_6"/>
<dbReference type="KEGG" id="eec:EcWSU1_02324"/>
<dbReference type="Proteomes" id="UP000007838">
    <property type="component" value="Chromosome"/>
</dbReference>
<protein>
    <submittedName>
        <fullName evidence="1">Uncharacterized protein</fullName>
    </submittedName>
</protein>
<evidence type="ECO:0000313" key="1">
    <source>
        <dbReference type="EMBL" id="AEW73759.1"/>
    </source>
</evidence>
<organism evidence="1 2">
    <name type="scientific">Enterobacter ludwigii</name>
    <dbReference type="NCBI Taxonomy" id="299767"/>
    <lineage>
        <taxon>Bacteria</taxon>
        <taxon>Pseudomonadati</taxon>
        <taxon>Pseudomonadota</taxon>
        <taxon>Gammaproteobacteria</taxon>
        <taxon>Enterobacterales</taxon>
        <taxon>Enterobacteriaceae</taxon>
        <taxon>Enterobacter</taxon>
        <taxon>Enterobacter cloacae complex</taxon>
    </lineage>
</organism>
<proteinExistence type="predicted"/>
<dbReference type="EMBL" id="CP002886">
    <property type="protein sequence ID" value="AEW73759.1"/>
    <property type="molecule type" value="Genomic_DNA"/>
</dbReference>
<evidence type="ECO:0000313" key="2">
    <source>
        <dbReference type="Proteomes" id="UP000007838"/>
    </source>
</evidence>